<proteinExistence type="predicted"/>
<dbReference type="PANTHER" id="PTHR11736:SF81">
    <property type="entry name" value="MAGE DOMAIN-CONTAINING PROTEIN"/>
    <property type="match status" value="1"/>
</dbReference>
<dbReference type="SMART" id="SM01373">
    <property type="entry name" value="MAGE"/>
    <property type="match status" value="1"/>
</dbReference>
<feature type="region of interest" description="Disordered" evidence="1">
    <location>
        <begin position="1"/>
        <end position="54"/>
    </location>
</feature>
<dbReference type="InterPro" id="IPR041898">
    <property type="entry name" value="MAGE_WH1"/>
</dbReference>
<dbReference type="FunFam" id="1.10.10.1210:FF:000001">
    <property type="entry name" value="melanoma-associated antigen D1"/>
    <property type="match status" value="1"/>
</dbReference>
<keyword evidence="4" id="KW-1185">Reference proteome</keyword>
<accession>A0A8J6AYE8</accession>
<dbReference type="PANTHER" id="PTHR11736">
    <property type="entry name" value="MELANOMA-ASSOCIATED ANTIGEN MAGE ANTIGEN"/>
    <property type="match status" value="1"/>
</dbReference>
<reference evidence="3" key="1">
    <citation type="journal article" date="2021" name="Evol. Appl.">
        <title>The genome of the Pyrenean desman and the effects of bottlenecks and inbreeding on the genomic landscape of an endangered species.</title>
        <authorList>
            <person name="Escoda L."/>
            <person name="Castresana J."/>
        </authorList>
    </citation>
    <scope>NUCLEOTIDE SEQUENCE</scope>
    <source>
        <strain evidence="3">IBE-C5619</strain>
    </source>
</reference>
<evidence type="ECO:0000259" key="2">
    <source>
        <dbReference type="PROSITE" id="PS50838"/>
    </source>
</evidence>
<dbReference type="GO" id="GO:0000122">
    <property type="term" value="P:negative regulation of transcription by RNA polymerase II"/>
    <property type="evidence" value="ECO:0007669"/>
    <property type="project" value="TreeGrafter"/>
</dbReference>
<dbReference type="PROSITE" id="PS50838">
    <property type="entry name" value="MAGE"/>
    <property type="match status" value="1"/>
</dbReference>
<dbReference type="GO" id="GO:0005634">
    <property type="term" value="C:nucleus"/>
    <property type="evidence" value="ECO:0007669"/>
    <property type="project" value="TreeGrafter"/>
</dbReference>
<dbReference type="AlphaFoldDB" id="A0A8J6AYE8"/>
<feature type="region of interest" description="Disordered" evidence="1">
    <location>
        <begin position="93"/>
        <end position="116"/>
    </location>
</feature>
<evidence type="ECO:0000313" key="3">
    <source>
        <dbReference type="EMBL" id="KAG8524997.1"/>
    </source>
</evidence>
<dbReference type="InterPro" id="IPR037445">
    <property type="entry name" value="MAGE"/>
</dbReference>
<feature type="compositionally biased region" description="Basic and acidic residues" evidence="1">
    <location>
        <begin position="8"/>
        <end position="19"/>
    </location>
</feature>
<evidence type="ECO:0000256" key="1">
    <source>
        <dbReference type="SAM" id="MobiDB-lite"/>
    </source>
</evidence>
<dbReference type="Proteomes" id="UP000700334">
    <property type="component" value="Unassembled WGS sequence"/>
</dbReference>
<feature type="compositionally biased region" description="Polar residues" evidence="1">
    <location>
        <begin position="103"/>
        <end position="113"/>
    </location>
</feature>
<sequence length="326" mass="37171">MPADQMDDVCRHQEDHQEPRPFQGLEDEPLLQLPWAEDEEEVSSTSSSSSSASFSPIVLQDITEEEAAAWNLNAPQSSPSACARVMWFQPRENTRRPNEDEPSISQEVAQPQASHEEELHEKMANLVWFLLLKYRTKEPTSKAEMLIEVLRNDHEHFPLIFSHACECVQLVFGLDVHEADPSSHSYVLATTLGLTYDGLLSPEQTMPKTGLLVIVLGVVLLEGYCTSEERMWEALGEVGVWAGREHFIYGEPRELLTQVWVQEQYLEYRQVPHTFPARYVFLWGPRAHAEASMMEVFDRFLKINSLDSSCFLAFSERGVGCEENEP</sequence>
<comment type="caution">
    <text evidence="3">The sequence shown here is derived from an EMBL/GenBank/DDBJ whole genome shotgun (WGS) entry which is preliminary data.</text>
</comment>
<dbReference type="InterPro" id="IPR041899">
    <property type="entry name" value="MAGE_WH2"/>
</dbReference>
<feature type="compositionally biased region" description="Low complexity" evidence="1">
    <location>
        <begin position="43"/>
        <end position="54"/>
    </location>
</feature>
<dbReference type="OrthoDB" id="9665809at2759"/>
<evidence type="ECO:0000313" key="4">
    <source>
        <dbReference type="Proteomes" id="UP000700334"/>
    </source>
</evidence>
<dbReference type="Gene3D" id="1.10.10.1200">
    <property type="entry name" value="MAGE homology domain, winged helix WH1 motif"/>
    <property type="match status" value="1"/>
</dbReference>
<dbReference type="EMBL" id="JAGFMF010010820">
    <property type="protein sequence ID" value="KAG8524997.1"/>
    <property type="molecule type" value="Genomic_DNA"/>
</dbReference>
<dbReference type="Pfam" id="PF01454">
    <property type="entry name" value="MAGE"/>
    <property type="match status" value="1"/>
</dbReference>
<name>A0A8J6AYE8_GALPY</name>
<dbReference type="FunFam" id="1.10.10.1200:FF:000007">
    <property type="entry name" value="Melanoma-associated antigen C2"/>
    <property type="match status" value="1"/>
</dbReference>
<dbReference type="Gene3D" id="1.10.10.1210">
    <property type="entry name" value="MAGE homology domain, winged helix WH2 motif"/>
    <property type="match status" value="1"/>
</dbReference>
<organism evidence="3 4">
    <name type="scientific">Galemys pyrenaicus</name>
    <name type="common">Iberian desman</name>
    <name type="synonym">Pyrenean desman</name>
    <dbReference type="NCBI Taxonomy" id="202257"/>
    <lineage>
        <taxon>Eukaryota</taxon>
        <taxon>Metazoa</taxon>
        <taxon>Chordata</taxon>
        <taxon>Craniata</taxon>
        <taxon>Vertebrata</taxon>
        <taxon>Euteleostomi</taxon>
        <taxon>Mammalia</taxon>
        <taxon>Eutheria</taxon>
        <taxon>Laurasiatheria</taxon>
        <taxon>Eulipotyphla</taxon>
        <taxon>Talpidae</taxon>
        <taxon>Galemys</taxon>
    </lineage>
</organism>
<feature type="domain" description="MAGE" evidence="2">
    <location>
        <begin position="119"/>
        <end position="318"/>
    </location>
</feature>
<gene>
    <name evidence="3" type="ORF">J0S82_008150</name>
</gene>
<protein>
    <submittedName>
        <fullName evidence="3">Melanoma-associated antigen 10</fullName>
    </submittedName>
</protein>
<dbReference type="InterPro" id="IPR002190">
    <property type="entry name" value="MHD_dom"/>
</dbReference>